<dbReference type="Proteomes" id="UP000625551">
    <property type="component" value="Unassembled WGS sequence"/>
</dbReference>
<feature type="domain" description="DUF306" evidence="1">
    <location>
        <begin position="34"/>
        <end position="141"/>
    </location>
</feature>
<dbReference type="PANTHER" id="PTHR35535">
    <property type="entry name" value="HEAT SHOCK PROTEIN HSLJ"/>
    <property type="match status" value="1"/>
</dbReference>
<evidence type="ECO:0000259" key="1">
    <source>
        <dbReference type="Pfam" id="PF03724"/>
    </source>
</evidence>
<dbReference type="PROSITE" id="PS51257">
    <property type="entry name" value="PROKAR_LIPOPROTEIN"/>
    <property type="match status" value="1"/>
</dbReference>
<keyword evidence="3" id="KW-1185">Reference proteome</keyword>
<accession>A0ABR7XHL2</accession>
<proteinExistence type="predicted"/>
<dbReference type="RefSeq" id="WP_191183245.1">
    <property type="nucleotide sequence ID" value="NZ_JACXAJ010000002.1"/>
</dbReference>
<dbReference type="Gene3D" id="2.40.128.270">
    <property type="match status" value="1"/>
</dbReference>
<evidence type="ECO:0000313" key="2">
    <source>
        <dbReference type="EMBL" id="MBD1397123.1"/>
    </source>
</evidence>
<sequence>MKQTIHLTYFLILSILLGSCTMSQKNRQYAEGVSELQGSYWMLLSLQGQELQDNPESNTAYLRFEEGSDELKGFTGCNRLMGRYSLSNDNLQLTNLGSTRAMCPIIEQENYLMAILQKVDAFKISGDVLTLFHKNTAVATFRAGAPPMSPDGL</sequence>
<dbReference type="InterPro" id="IPR038670">
    <property type="entry name" value="HslJ-like_sf"/>
</dbReference>
<name>A0ABR7XHL2_9BACT</name>
<gene>
    <name evidence="2" type="ORF">H9Q13_08090</name>
</gene>
<dbReference type="Pfam" id="PF03724">
    <property type="entry name" value="META"/>
    <property type="match status" value="1"/>
</dbReference>
<comment type="caution">
    <text evidence="2">The sequence shown here is derived from an EMBL/GenBank/DDBJ whole genome shotgun (WGS) entry which is preliminary data.</text>
</comment>
<protein>
    <submittedName>
        <fullName evidence="2">META domain-containing protein</fullName>
    </submittedName>
</protein>
<organism evidence="2 3">
    <name type="scientific">Pontibacter aquaedesilientis</name>
    <dbReference type="NCBI Taxonomy" id="2766980"/>
    <lineage>
        <taxon>Bacteria</taxon>
        <taxon>Pseudomonadati</taxon>
        <taxon>Bacteroidota</taxon>
        <taxon>Cytophagia</taxon>
        <taxon>Cytophagales</taxon>
        <taxon>Hymenobacteraceae</taxon>
        <taxon>Pontibacter</taxon>
    </lineage>
</organism>
<evidence type="ECO:0000313" key="3">
    <source>
        <dbReference type="Proteomes" id="UP000625551"/>
    </source>
</evidence>
<dbReference type="InterPro" id="IPR053147">
    <property type="entry name" value="Hsp_HslJ-like"/>
</dbReference>
<dbReference type="EMBL" id="JACXAJ010000002">
    <property type="protein sequence ID" value="MBD1397123.1"/>
    <property type="molecule type" value="Genomic_DNA"/>
</dbReference>
<reference evidence="2 3" key="1">
    <citation type="submission" date="2020-09" db="EMBL/GenBank/DDBJ databases">
        <title>Genome sequencing and assembly of Pontibacter sp.</title>
        <authorList>
            <person name="Chhetri G."/>
        </authorList>
    </citation>
    <scope>NUCLEOTIDE SEQUENCE [LARGE SCALE GENOMIC DNA]</scope>
    <source>
        <strain evidence="2 3">JH31</strain>
    </source>
</reference>
<dbReference type="PANTHER" id="PTHR35535:SF1">
    <property type="entry name" value="HEAT SHOCK PROTEIN HSLJ"/>
    <property type="match status" value="1"/>
</dbReference>
<dbReference type="InterPro" id="IPR005184">
    <property type="entry name" value="DUF306_Meta_HslJ"/>
</dbReference>